<name>A0ACC2XK30_9TREE</name>
<organism evidence="1 2">
    <name type="scientific">Naganishia onofrii</name>
    <dbReference type="NCBI Taxonomy" id="1851511"/>
    <lineage>
        <taxon>Eukaryota</taxon>
        <taxon>Fungi</taxon>
        <taxon>Dikarya</taxon>
        <taxon>Basidiomycota</taxon>
        <taxon>Agaricomycotina</taxon>
        <taxon>Tremellomycetes</taxon>
        <taxon>Filobasidiales</taxon>
        <taxon>Filobasidiaceae</taxon>
        <taxon>Naganishia</taxon>
    </lineage>
</organism>
<dbReference type="EMBL" id="JASBWV010000011">
    <property type="protein sequence ID" value="KAJ9123642.1"/>
    <property type="molecule type" value="Genomic_DNA"/>
</dbReference>
<evidence type="ECO:0000313" key="2">
    <source>
        <dbReference type="Proteomes" id="UP001234202"/>
    </source>
</evidence>
<dbReference type="Proteomes" id="UP001234202">
    <property type="component" value="Unassembled WGS sequence"/>
</dbReference>
<comment type="caution">
    <text evidence="1">The sequence shown here is derived from an EMBL/GenBank/DDBJ whole genome shotgun (WGS) entry which is preliminary data.</text>
</comment>
<evidence type="ECO:0000313" key="1">
    <source>
        <dbReference type="EMBL" id="KAJ9123642.1"/>
    </source>
</evidence>
<sequence length="183" mass="20515">MKSSNPKRDATLPEFDTPRMRWTKSEDRLASLPALKARRARADGSASHAKGLVVYRGMVHEDVVNDAAPDSWCANLYEPLSTDLSKKTLDQPLDLTQNEELRGRVLKREHVIHFSVSQSVNKLFPKNGKPGSTNSDTSRKSIFTGCLAMKAIPSIYNSKREQGLAVLPTEISRVECRRDSYTR</sequence>
<gene>
    <name evidence="1" type="ORF">QFC24_003411</name>
</gene>
<accession>A0ACC2XK30</accession>
<keyword evidence="2" id="KW-1185">Reference proteome</keyword>
<reference evidence="1" key="1">
    <citation type="submission" date="2023-04" db="EMBL/GenBank/DDBJ databases">
        <title>Draft Genome sequencing of Naganishia species isolated from polar environments using Oxford Nanopore Technology.</title>
        <authorList>
            <person name="Leo P."/>
            <person name="Venkateswaran K."/>
        </authorList>
    </citation>
    <scope>NUCLEOTIDE SEQUENCE</scope>
    <source>
        <strain evidence="1">DBVPG 5303</strain>
    </source>
</reference>
<proteinExistence type="predicted"/>
<protein>
    <submittedName>
        <fullName evidence="1">Uncharacterized protein</fullName>
    </submittedName>
</protein>